<protein>
    <submittedName>
        <fullName evidence="1">Uncharacterized protein</fullName>
    </submittedName>
</protein>
<accession>A0A8X6SD60</accession>
<dbReference type="AlphaFoldDB" id="A0A8X6SD60"/>
<keyword evidence="2" id="KW-1185">Reference proteome</keyword>
<evidence type="ECO:0000313" key="1">
    <source>
        <dbReference type="EMBL" id="GFY09190.1"/>
    </source>
</evidence>
<comment type="caution">
    <text evidence="1">The sequence shown here is derived from an EMBL/GenBank/DDBJ whole genome shotgun (WGS) entry which is preliminary data.</text>
</comment>
<reference evidence="1" key="1">
    <citation type="submission" date="2020-08" db="EMBL/GenBank/DDBJ databases">
        <title>Multicomponent nature underlies the extraordinary mechanical properties of spider dragline silk.</title>
        <authorList>
            <person name="Kono N."/>
            <person name="Nakamura H."/>
            <person name="Mori M."/>
            <person name="Yoshida Y."/>
            <person name="Ohtoshi R."/>
            <person name="Malay A.D."/>
            <person name="Moran D.A.P."/>
            <person name="Tomita M."/>
            <person name="Numata K."/>
            <person name="Arakawa K."/>
        </authorList>
    </citation>
    <scope>NUCLEOTIDE SEQUENCE</scope>
</reference>
<dbReference type="EMBL" id="BMAU01021284">
    <property type="protein sequence ID" value="GFY09190.1"/>
    <property type="molecule type" value="Genomic_DNA"/>
</dbReference>
<dbReference type="Proteomes" id="UP000887159">
    <property type="component" value="Unassembled WGS sequence"/>
</dbReference>
<sequence length="112" mass="12460">MTTRKKGPSPDGIDNLLRELSENESVGVMSRRKQQSAFVQVSEDTEQLRYAPPHWSGTGYYGMGRYWISLLHSSSTHTHCGYFKQPALHLRSVGASCPSLPSELDHSHISTG</sequence>
<name>A0A8X6SD60_TRICX</name>
<gene>
    <name evidence="1" type="ORF">TNCV_4663801</name>
</gene>
<organism evidence="1 2">
    <name type="scientific">Trichonephila clavipes</name>
    <name type="common">Golden silk orbweaver</name>
    <name type="synonym">Nephila clavipes</name>
    <dbReference type="NCBI Taxonomy" id="2585209"/>
    <lineage>
        <taxon>Eukaryota</taxon>
        <taxon>Metazoa</taxon>
        <taxon>Ecdysozoa</taxon>
        <taxon>Arthropoda</taxon>
        <taxon>Chelicerata</taxon>
        <taxon>Arachnida</taxon>
        <taxon>Araneae</taxon>
        <taxon>Araneomorphae</taxon>
        <taxon>Entelegynae</taxon>
        <taxon>Araneoidea</taxon>
        <taxon>Nephilidae</taxon>
        <taxon>Trichonephila</taxon>
    </lineage>
</organism>
<proteinExistence type="predicted"/>
<evidence type="ECO:0000313" key="2">
    <source>
        <dbReference type="Proteomes" id="UP000887159"/>
    </source>
</evidence>